<evidence type="ECO:0000313" key="8">
    <source>
        <dbReference type="Proteomes" id="UP000230586"/>
    </source>
</evidence>
<reference evidence="8" key="1">
    <citation type="submission" date="2017-09" db="EMBL/GenBank/DDBJ databases">
        <title>Depth-based differentiation of microbial function through sediment-hosted aquifers and enrichment of novel symbionts in the deep terrestrial subsurface.</title>
        <authorList>
            <person name="Probst A.J."/>
            <person name="Ladd B."/>
            <person name="Jarett J.K."/>
            <person name="Geller-Mcgrath D.E."/>
            <person name="Sieber C.M.K."/>
            <person name="Emerson J.B."/>
            <person name="Anantharaman K."/>
            <person name="Thomas B.C."/>
            <person name="Malmstrom R."/>
            <person name="Stieglmeier M."/>
            <person name="Klingl A."/>
            <person name="Woyke T."/>
            <person name="Ryan C.M."/>
            <person name="Banfield J.F."/>
        </authorList>
    </citation>
    <scope>NUCLEOTIDE SEQUENCE [LARGE SCALE GENOMIC DNA]</scope>
</reference>
<keyword evidence="3 5" id="KW-1133">Transmembrane helix</keyword>
<feature type="transmembrane region" description="Helical" evidence="5">
    <location>
        <begin position="78"/>
        <end position="99"/>
    </location>
</feature>
<feature type="transmembrane region" description="Helical" evidence="5">
    <location>
        <begin position="105"/>
        <end position="124"/>
    </location>
</feature>
<keyword evidence="2 5" id="KW-0812">Transmembrane</keyword>
<dbReference type="Proteomes" id="UP000230586">
    <property type="component" value="Unassembled WGS sequence"/>
</dbReference>
<dbReference type="GO" id="GO:0016020">
    <property type="term" value="C:membrane"/>
    <property type="evidence" value="ECO:0007669"/>
    <property type="project" value="UniProtKB-SubCell"/>
</dbReference>
<evidence type="ECO:0000256" key="1">
    <source>
        <dbReference type="ARBA" id="ARBA00004141"/>
    </source>
</evidence>
<dbReference type="GO" id="GO:0000271">
    <property type="term" value="P:polysaccharide biosynthetic process"/>
    <property type="evidence" value="ECO:0007669"/>
    <property type="project" value="InterPro"/>
</dbReference>
<comment type="subcellular location">
    <subcellularLocation>
        <location evidence="1">Membrane</location>
        <topology evidence="1">Multi-pass membrane protein</topology>
    </subcellularLocation>
</comment>
<feature type="transmembrane region" description="Helical" evidence="5">
    <location>
        <begin position="16"/>
        <end position="38"/>
    </location>
</feature>
<feature type="domain" description="GtrA/DPMS transmembrane" evidence="6">
    <location>
        <begin position="19"/>
        <end position="130"/>
    </location>
</feature>
<evidence type="ECO:0000313" key="7">
    <source>
        <dbReference type="EMBL" id="PIU10635.1"/>
    </source>
</evidence>
<dbReference type="EMBL" id="PEXX01000037">
    <property type="protein sequence ID" value="PIU10635.1"/>
    <property type="molecule type" value="Genomic_DNA"/>
</dbReference>
<accession>A0A2M6XSL1</accession>
<evidence type="ECO:0000256" key="3">
    <source>
        <dbReference type="ARBA" id="ARBA00022989"/>
    </source>
</evidence>
<dbReference type="Pfam" id="PF04138">
    <property type="entry name" value="GtrA_DPMS_TM"/>
    <property type="match status" value="1"/>
</dbReference>
<gene>
    <name evidence="7" type="ORF">COT27_02080</name>
</gene>
<dbReference type="AlphaFoldDB" id="A0A2M6XSL1"/>
<dbReference type="InterPro" id="IPR007267">
    <property type="entry name" value="GtrA_DPMS_TM"/>
</dbReference>
<comment type="caution">
    <text evidence="7">The sequence shown here is derived from an EMBL/GenBank/DDBJ whole genome shotgun (WGS) entry which is preliminary data.</text>
</comment>
<keyword evidence="4 5" id="KW-0472">Membrane</keyword>
<organism evidence="7 8">
    <name type="scientific">Candidatus Kuenenbacteria bacterium CG08_land_8_20_14_0_20_37_23</name>
    <dbReference type="NCBI Taxonomy" id="1974617"/>
    <lineage>
        <taxon>Bacteria</taxon>
        <taxon>Candidatus Kueneniibacteriota</taxon>
    </lineage>
</organism>
<proteinExistence type="predicted"/>
<evidence type="ECO:0000256" key="2">
    <source>
        <dbReference type="ARBA" id="ARBA00022692"/>
    </source>
</evidence>
<evidence type="ECO:0000259" key="6">
    <source>
        <dbReference type="Pfam" id="PF04138"/>
    </source>
</evidence>
<name>A0A2M6XSL1_9BACT</name>
<sequence>MKLNNIIKNTALQKEMIAYVLVGLLGAVVDFAIFYLALYSKTSILISQWLGSLAGFTHNHIWQHYKIFKHNQKFEKTYISSLIISVISIAISGPLLLFLNNFISFVWLNKIIILGFTFIILYFIRKIWIFTFSKKE</sequence>
<evidence type="ECO:0000256" key="4">
    <source>
        <dbReference type="ARBA" id="ARBA00023136"/>
    </source>
</evidence>
<protein>
    <recommendedName>
        <fullName evidence="6">GtrA/DPMS transmembrane domain-containing protein</fullName>
    </recommendedName>
</protein>
<evidence type="ECO:0000256" key="5">
    <source>
        <dbReference type="SAM" id="Phobius"/>
    </source>
</evidence>